<protein>
    <submittedName>
        <fullName evidence="2">Uncharacterized protein</fullName>
    </submittedName>
</protein>
<dbReference type="AlphaFoldDB" id="A0A0C3PFU4"/>
<gene>
    <name evidence="2" type="ORF">PHLGIDRAFT_191071</name>
</gene>
<evidence type="ECO:0000256" key="1">
    <source>
        <dbReference type="SAM" id="MobiDB-lite"/>
    </source>
</evidence>
<dbReference type="Proteomes" id="UP000053257">
    <property type="component" value="Unassembled WGS sequence"/>
</dbReference>
<dbReference type="OrthoDB" id="3268830at2759"/>
<evidence type="ECO:0000313" key="2">
    <source>
        <dbReference type="EMBL" id="KIP04513.1"/>
    </source>
</evidence>
<organism evidence="2 3">
    <name type="scientific">Phlebiopsis gigantea (strain 11061_1 CR5-6)</name>
    <name type="common">White-rot fungus</name>
    <name type="synonym">Peniophora gigantea</name>
    <dbReference type="NCBI Taxonomy" id="745531"/>
    <lineage>
        <taxon>Eukaryota</taxon>
        <taxon>Fungi</taxon>
        <taxon>Dikarya</taxon>
        <taxon>Basidiomycota</taxon>
        <taxon>Agaricomycotina</taxon>
        <taxon>Agaricomycetes</taxon>
        <taxon>Polyporales</taxon>
        <taxon>Phanerochaetaceae</taxon>
        <taxon>Phlebiopsis</taxon>
    </lineage>
</organism>
<keyword evidence="3" id="KW-1185">Reference proteome</keyword>
<dbReference type="EMBL" id="KN840571">
    <property type="protein sequence ID" value="KIP04513.1"/>
    <property type="molecule type" value="Genomic_DNA"/>
</dbReference>
<sequence length="230" mass="26048">MIYVPSRTPFAYLRPQTAILPSSFSSAARARVTASERLRERKLRDDPLATVQSPQLVVCNRCGASIKLSLKSAFDPFHWSRHRERCLKRPDAVVQSMRDANDKVPLPWPSTYKAPPKRHVPRRVSTPPLVPDSEEDQRSSTSGGCVEDPPSPPSQPAALSPEPSLQALRSPLFGKCDLGLQAFQRWHDFSTRSFDAQPEDYAAFQPVGEHYDPMYWPRITYQESLMRSTR</sequence>
<name>A0A0C3PFU4_PHLG1</name>
<proteinExistence type="predicted"/>
<feature type="region of interest" description="Disordered" evidence="1">
    <location>
        <begin position="104"/>
        <end position="162"/>
    </location>
</feature>
<dbReference type="HOGENOM" id="CLU_1205157_0_0_1"/>
<accession>A0A0C3PFU4</accession>
<evidence type="ECO:0000313" key="3">
    <source>
        <dbReference type="Proteomes" id="UP000053257"/>
    </source>
</evidence>
<reference evidence="2 3" key="1">
    <citation type="journal article" date="2014" name="PLoS Genet.">
        <title>Analysis of the Phlebiopsis gigantea genome, transcriptome and secretome provides insight into its pioneer colonization strategies of wood.</title>
        <authorList>
            <person name="Hori C."/>
            <person name="Ishida T."/>
            <person name="Igarashi K."/>
            <person name="Samejima M."/>
            <person name="Suzuki H."/>
            <person name="Master E."/>
            <person name="Ferreira P."/>
            <person name="Ruiz-Duenas F.J."/>
            <person name="Held B."/>
            <person name="Canessa P."/>
            <person name="Larrondo L.F."/>
            <person name="Schmoll M."/>
            <person name="Druzhinina I.S."/>
            <person name="Kubicek C.P."/>
            <person name="Gaskell J.A."/>
            <person name="Kersten P."/>
            <person name="St John F."/>
            <person name="Glasner J."/>
            <person name="Sabat G."/>
            <person name="Splinter BonDurant S."/>
            <person name="Syed K."/>
            <person name="Yadav J."/>
            <person name="Mgbeahuruike A.C."/>
            <person name="Kovalchuk A."/>
            <person name="Asiegbu F.O."/>
            <person name="Lackner G."/>
            <person name="Hoffmeister D."/>
            <person name="Rencoret J."/>
            <person name="Gutierrez A."/>
            <person name="Sun H."/>
            <person name="Lindquist E."/>
            <person name="Barry K."/>
            <person name="Riley R."/>
            <person name="Grigoriev I.V."/>
            <person name="Henrissat B."/>
            <person name="Kues U."/>
            <person name="Berka R.M."/>
            <person name="Martinez A.T."/>
            <person name="Covert S.F."/>
            <person name="Blanchette R.A."/>
            <person name="Cullen D."/>
        </authorList>
    </citation>
    <scope>NUCLEOTIDE SEQUENCE [LARGE SCALE GENOMIC DNA]</scope>
    <source>
        <strain evidence="2 3">11061_1 CR5-6</strain>
    </source>
</reference>